<dbReference type="PROSITE" id="PS50075">
    <property type="entry name" value="CARRIER"/>
    <property type="match status" value="1"/>
</dbReference>
<dbReference type="InterPro" id="IPR009081">
    <property type="entry name" value="PP-bd_ACP"/>
</dbReference>
<dbReference type="EMBL" id="AP027370">
    <property type="protein sequence ID" value="BDY11753.1"/>
    <property type="molecule type" value="Genomic_DNA"/>
</dbReference>
<organism evidence="2 3">
    <name type="scientific">Hydrogenimonas cancrithermarum</name>
    <dbReference type="NCBI Taxonomy" id="2993563"/>
    <lineage>
        <taxon>Bacteria</taxon>
        <taxon>Pseudomonadati</taxon>
        <taxon>Campylobacterota</taxon>
        <taxon>Epsilonproteobacteria</taxon>
        <taxon>Campylobacterales</taxon>
        <taxon>Hydrogenimonadaceae</taxon>
        <taxon>Hydrogenimonas</taxon>
    </lineage>
</organism>
<proteinExistence type="predicted"/>
<evidence type="ECO:0000313" key="3">
    <source>
        <dbReference type="Proteomes" id="UP001321445"/>
    </source>
</evidence>
<evidence type="ECO:0000313" key="2">
    <source>
        <dbReference type="EMBL" id="BDY11753.1"/>
    </source>
</evidence>
<dbReference type="Pfam" id="PF00550">
    <property type="entry name" value="PP-binding"/>
    <property type="match status" value="1"/>
</dbReference>
<reference evidence="2 3" key="1">
    <citation type="submission" date="2023-03" db="EMBL/GenBank/DDBJ databases">
        <title>Description of Hydrogenimonas sp. ISO32.</title>
        <authorList>
            <person name="Mino S."/>
            <person name="Fukazawa S."/>
            <person name="Sawabe T."/>
        </authorList>
    </citation>
    <scope>NUCLEOTIDE SEQUENCE [LARGE SCALE GENOMIC DNA]</scope>
    <source>
        <strain evidence="2 3">ISO32</strain>
    </source>
</reference>
<gene>
    <name evidence="2" type="ORF">HCR_00650</name>
</gene>
<accession>A0ABM8FKC0</accession>
<name>A0ABM8FKC0_9BACT</name>
<protein>
    <recommendedName>
        <fullName evidence="1">Carrier domain-containing protein</fullName>
    </recommendedName>
</protein>
<dbReference type="Gene3D" id="1.10.1200.10">
    <property type="entry name" value="ACP-like"/>
    <property type="match status" value="1"/>
</dbReference>
<dbReference type="SUPFAM" id="SSF47336">
    <property type="entry name" value="ACP-like"/>
    <property type="match status" value="1"/>
</dbReference>
<keyword evidence="3" id="KW-1185">Reference proteome</keyword>
<dbReference type="InterPro" id="IPR036736">
    <property type="entry name" value="ACP-like_sf"/>
</dbReference>
<dbReference type="RefSeq" id="WP_286336969.1">
    <property type="nucleotide sequence ID" value="NZ_AP027370.1"/>
</dbReference>
<sequence length="81" mass="9401">MTKEEIKKTIVEAIYEIAPEHEGEEIPEKENLQESLEIDSYDFLNLLTALAEKLGVEVPEEDYGKVDTLEHMVDYFSNHMK</sequence>
<evidence type="ECO:0000259" key="1">
    <source>
        <dbReference type="PROSITE" id="PS50075"/>
    </source>
</evidence>
<feature type="domain" description="Carrier" evidence="1">
    <location>
        <begin position="1"/>
        <end position="80"/>
    </location>
</feature>
<dbReference type="Proteomes" id="UP001321445">
    <property type="component" value="Chromosome"/>
</dbReference>